<dbReference type="AlphaFoldDB" id="A0A250FDA4"/>
<dbReference type="EMBL" id="CP022384">
    <property type="protein sequence ID" value="ATA82018.1"/>
    <property type="molecule type" value="Genomic_DNA"/>
</dbReference>
<keyword evidence="2" id="KW-1185">Reference proteome</keyword>
<sequence length="304" mass="32291">MKKILTFLCAAALVACGKDDKGGENPTPTPHYDNLSVATNTVSFTTLSSTQSVGITAGSGSYTATTALPIVSLEVVSNTLQLTSVATGTTTVTVVDTKSQQKAEITVSVKALYSVESETITHSDRHNFADDTHLVLTGVKAVGDNVFKGFGEFISVTTKGVETFGNNAFHSCQQVEYINLEGVKSIGTGAFQSNASVKTVTITGVEGSPLKLGKEAFANCAELKTVSLPAQTNEIGASAFNFCRQLVSLRIAAPEPPKVFRTTFPSKVPGTNRVLYVPKGSKAKYEAVAFWKDKFSSIEETDFY</sequence>
<dbReference type="PANTHER" id="PTHR45661:SF3">
    <property type="entry name" value="IG-LIKE DOMAIN-CONTAINING PROTEIN"/>
    <property type="match status" value="1"/>
</dbReference>
<dbReference type="PANTHER" id="PTHR45661">
    <property type="entry name" value="SURFACE ANTIGEN"/>
    <property type="match status" value="1"/>
</dbReference>
<name>A0A250FDA4_9FLAO</name>
<dbReference type="Pfam" id="PF13306">
    <property type="entry name" value="LRR_5"/>
    <property type="match status" value="1"/>
</dbReference>
<organism evidence="1 2">
    <name type="scientific">Capnocytophaga leadbetteri</name>
    <dbReference type="NCBI Taxonomy" id="327575"/>
    <lineage>
        <taxon>Bacteria</taxon>
        <taxon>Pseudomonadati</taxon>
        <taxon>Bacteroidota</taxon>
        <taxon>Flavobacteriia</taxon>
        <taxon>Flavobacteriales</taxon>
        <taxon>Flavobacteriaceae</taxon>
        <taxon>Capnocytophaga</taxon>
    </lineage>
</organism>
<dbReference type="InterPro" id="IPR053139">
    <property type="entry name" value="Surface_bspA-like"/>
</dbReference>
<dbReference type="Proteomes" id="UP000217276">
    <property type="component" value="Chromosome"/>
</dbReference>
<dbReference type="Gene3D" id="3.80.10.10">
    <property type="entry name" value="Ribonuclease Inhibitor"/>
    <property type="match status" value="2"/>
</dbReference>
<reference evidence="2" key="1">
    <citation type="submission" date="2017-06" db="EMBL/GenBank/DDBJ databases">
        <title>Capnocytophaga spp. assemblies.</title>
        <authorList>
            <person name="Gulvik C.A."/>
        </authorList>
    </citation>
    <scope>NUCLEOTIDE SEQUENCE [LARGE SCALE GENOMIC DNA]</scope>
    <source>
        <strain evidence="2">H6253</strain>
    </source>
</reference>
<evidence type="ECO:0000313" key="2">
    <source>
        <dbReference type="Proteomes" id="UP000217276"/>
    </source>
</evidence>
<dbReference type="InterPro" id="IPR026906">
    <property type="entry name" value="LRR_5"/>
</dbReference>
<accession>A0A250FDA4</accession>
<evidence type="ECO:0000313" key="1">
    <source>
        <dbReference type="EMBL" id="ATA82018.1"/>
    </source>
</evidence>
<dbReference type="PROSITE" id="PS51257">
    <property type="entry name" value="PROKAR_LIPOPROTEIN"/>
    <property type="match status" value="1"/>
</dbReference>
<evidence type="ECO:0008006" key="3">
    <source>
        <dbReference type="Google" id="ProtNLM"/>
    </source>
</evidence>
<protein>
    <recommendedName>
        <fullName evidence="3">Leucine rich repeat (LRR) protein</fullName>
    </recommendedName>
</protein>
<proteinExistence type="predicted"/>
<dbReference type="KEGG" id="clk:CGC53_06480"/>
<gene>
    <name evidence="1" type="ORF">CGC53_06480</name>
</gene>
<dbReference type="InterPro" id="IPR032675">
    <property type="entry name" value="LRR_dom_sf"/>
</dbReference>
<dbReference type="SUPFAM" id="SSF52058">
    <property type="entry name" value="L domain-like"/>
    <property type="match status" value="1"/>
</dbReference>
<dbReference type="RefSeq" id="WP_095914080.1">
    <property type="nucleotide sequence ID" value="NZ_CP022384.1"/>
</dbReference>